<evidence type="ECO:0000256" key="2">
    <source>
        <dbReference type="SAM" id="SignalP"/>
    </source>
</evidence>
<feature type="chain" id="PRO_5020567339" evidence="2">
    <location>
        <begin position="26"/>
        <end position="110"/>
    </location>
</feature>
<feature type="signal peptide" evidence="2">
    <location>
        <begin position="1"/>
        <end position="25"/>
    </location>
</feature>
<proteinExistence type="predicted"/>
<keyword evidence="1" id="KW-0812">Transmembrane</keyword>
<evidence type="ECO:0000256" key="1">
    <source>
        <dbReference type="SAM" id="Phobius"/>
    </source>
</evidence>
<dbReference type="InterPro" id="IPR053803">
    <property type="entry name" value="DUF6949"/>
</dbReference>
<feature type="transmembrane region" description="Helical" evidence="1">
    <location>
        <begin position="79"/>
        <end position="104"/>
    </location>
</feature>
<keyword evidence="1" id="KW-0472">Membrane</keyword>
<accession>A0A4R5PQ42</accession>
<organism evidence="3 4">
    <name type="scientific">Pseudohoeflea suaedae</name>
    <dbReference type="NCBI Taxonomy" id="877384"/>
    <lineage>
        <taxon>Bacteria</taxon>
        <taxon>Pseudomonadati</taxon>
        <taxon>Pseudomonadota</taxon>
        <taxon>Alphaproteobacteria</taxon>
        <taxon>Hyphomicrobiales</taxon>
        <taxon>Rhizobiaceae</taxon>
        <taxon>Pseudohoeflea</taxon>
    </lineage>
</organism>
<evidence type="ECO:0000313" key="3">
    <source>
        <dbReference type="EMBL" id="TDH39244.1"/>
    </source>
</evidence>
<gene>
    <name evidence="3" type="ORF">E2A64_09310</name>
</gene>
<dbReference type="OrthoDB" id="8451574at2"/>
<keyword evidence="2" id="KW-0732">Signal</keyword>
<keyword evidence="1" id="KW-1133">Transmembrane helix</keyword>
<dbReference type="EMBL" id="SMSI01000001">
    <property type="protein sequence ID" value="TDH39244.1"/>
    <property type="molecule type" value="Genomic_DNA"/>
</dbReference>
<name>A0A4R5PQ42_9HYPH</name>
<dbReference type="RefSeq" id="WP_133284075.1">
    <property type="nucleotide sequence ID" value="NZ_SMSI01000001.1"/>
</dbReference>
<dbReference type="Proteomes" id="UP000295131">
    <property type="component" value="Unassembled WGS sequence"/>
</dbReference>
<reference evidence="3 4" key="1">
    <citation type="journal article" date="2013" name="Int. J. Syst. Evol. Microbiol.">
        <title>Hoeflea suaedae sp. nov., an endophytic bacterium isolated from the root of the halophyte Suaeda maritima.</title>
        <authorList>
            <person name="Chung E.J."/>
            <person name="Park J.A."/>
            <person name="Pramanik P."/>
            <person name="Bibi F."/>
            <person name="Jeon C.O."/>
            <person name="Chung Y.R."/>
        </authorList>
    </citation>
    <scope>NUCLEOTIDE SEQUENCE [LARGE SCALE GENOMIC DNA]</scope>
    <source>
        <strain evidence="3 4">YC6898</strain>
    </source>
</reference>
<comment type="caution">
    <text evidence="3">The sequence shown here is derived from an EMBL/GenBank/DDBJ whole genome shotgun (WGS) entry which is preliminary data.</text>
</comment>
<protein>
    <submittedName>
        <fullName evidence="3">Uncharacterized protein</fullName>
    </submittedName>
</protein>
<dbReference type="AlphaFoldDB" id="A0A4R5PQ42"/>
<dbReference type="Pfam" id="PF22258">
    <property type="entry name" value="DUF6949"/>
    <property type="match status" value="1"/>
</dbReference>
<keyword evidence="4" id="KW-1185">Reference proteome</keyword>
<evidence type="ECO:0000313" key="4">
    <source>
        <dbReference type="Proteomes" id="UP000295131"/>
    </source>
</evidence>
<sequence>MINFDALSMALFALTAGLCASMAVAALVRMAGWRVPDHEGEGFRPFRVRDWVTAMVTGPIFLVRAAWDGYRAKEIELSLLALVAVVAAGWGGLLGILLLELAYMGSVLLA</sequence>